<dbReference type="AlphaFoldDB" id="D9SJZ4"/>
<organism evidence="4 5">
    <name type="scientific">Gallionella capsiferriformans (strain ES-2)</name>
    <name type="common">Gallionella ferruginea capsiferriformans (strain ES-2)</name>
    <dbReference type="NCBI Taxonomy" id="395494"/>
    <lineage>
        <taxon>Bacteria</taxon>
        <taxon>Pseudomonadati</taxon>
        <taxon>Pseudomonadota</taxon>
        <taxon>Betaproteobacteria</taxon>
        <taxon>Nitrosomonadales</taxon>
        <taxon>Gallionellaceae</taxon>
        <taxon>Gallionella</taxon>
    </lineage>
</organism>
<sequence length="772" mass="84319">MNVAHFFDPSARSGIATCNVTHVRQLVQVRKCRSWGCATVDLVNLDGSIKKRDKTLVVKFPEYAREAATDGSLWEVSGNEYLNQFVVNGFLVSEYTIDAENIKFLRPSGRMLSRWISSNIRGIGSVIANRLVRVNNLSALIENCDRDALLDVAGMSSDRVQRLFEQWPDESLYKTIEWLEGQQLPLGLGNKLVAIFGAEAIEKVKTHPFLLMAMGVSFEKTMQIVHELNLSMSDNCVAAGVALHVTVRFAAKTGSTVIDSKTLVNACSHVIKSPAPESVGDIGVEEGLLVKVKDGYQVYGKALMEAAVAQFLVDAHMRPSGANALLAAWEKGLARGRVAEALTAHESSLEFELTGEQREAVISAVMAPVCCISGGAGTGKTTILNAILGVFNVIAEGIPCYQMAVAGRAAQRMAESTGRPAQTIAKFIVTHLRDKKSDLPPNIILVIDEASMVDLLSMYKLIGILPSATRILFVGDASQLPPVGDGLIFHALSDTPFPFFKLTQVKRQSELSGIHRFATAIRESELELPKRTQKSLLESDDCSIESNSSINRLVELWLEAGGIGNIVLSPIKKGELGVDNINAQLQRAAGLNRPALYYRDEFRGWISWITSTGAQLLEGDPILVVVNNYDEEADIRNGDLGIITEVFDMPKYENGALGVMEINGVAIFVTSDILVKLQLGYAVTIHKSQGSEWPTCFVMLPSEASHMIDQTLLYTAVTRPIKRLVMIGDNCLIEQAIRRGSLALERKTYLRERILVAAIMGKESGRASMRAA</sequence>
<evidence type="ECO:0000313" key="4">
    <source>
        <dbReference type="EMBL" id="ADL56406.1"/>
    </source>
</evidence>
<dbReference type="Gene3D" id="2.30.30.940">
    <property type="match status" value="1"/>
</dbReference>
<evidence type="ECO:0000313" key="5">
    <source>
        <dbReference type="Proteomes" id="UP000001235"/>
    </source>
</evidence>
<name>D9SJZ4_GALCS</name>
<keyword evidence="5" id="KW-1185">Reference proteome</keyword>
<dbReference type="eggNOG" id="COG0507">
    <property type="taxonomic scope" value="Bacteria"/>
</dbReference>
<dbReference type="GO" id="GO:0005524">
    <property type="term" value="F:ATP binding"/>
    <property type="evidence" value="ECO:0007669"/>
    <property type="project" value="UniProtKB-KW"/>
</dbReference>
<dbReference type="RefSeq" id="WP_013294329.1">
    <property type="nucleotide sequence ID" value="NC_014394.1"/>
</dbReference>
<dbReference type="InterPro" id="IPR027785">
    <property type="entry name" value="UvrD-like_helicase_C"/>
</dbReference>
<protein>
    <submittedName>
        <fullName evidence="4">AAA ATPase</fullName>
    </submittedName>
</protein>
<dbReference type="PANTHER" id="PTHR43788">
    <property type="entry name" value="DNA2/NAM7 HELICASE FAMILY MEMBER"/>
    <property type="match status" value="1"/>
</dbReference>
<dbReference type="CDD" id="cd17933">
    <property type="entry name" value="DEXSc_RecD-like"/>
    <property type="match status" value="1"/>
</dbReference>
<reference evidence="4 5" key="1">
    <citation type="submission" date="2010-08" db="EMBL/GenBank/DDBJ databases">
        <title>Complete sequence of Gallionella capsiferriformans ES-2.</title>
        <authorList>
            <consortium name="US DOE Joint Genome Institute"/>
            <person name="Lucas S."/>
            <person name="Copeland A."/>
            <person name="Lapidus A."/>
            <person name="Cheng J.-F."/>
            <person name="Bruce D."/>
            <person name="Goodwin L."/>
            <person name="Pitluck S."/>
            <person name="Chertkov O."/>
            <person name="Davenport K.W."/>
            <person name="Detter J.C."/>
            <person name="Han C."/>
            <person name="Tapia R."/>
            <person name="Land M."/>
            <person name="Hauser L."/>
            <person name="Chang Y.-J."/>
            <person name="Jeffries C."/>
            <person name="Kyrpides N."/>
            <person name="Ivanova N."/>
            <person name="Mikhailova N."/>
            <person name="Shelobolina E.S."/>
            <person name="Picardal F."/>
            <person name="Roden E."/>
            <person name="Emerson D."/>
            <person name="Woyke T."/>
        </authorList>
    </citation>
    <scope>NUCLEOTIDE SEQUENCE [LARGE SCALE GENOMIC DNA]</scope>
    <source>
        <strain evidence="4 5">ES-2</strain>
    </source>
</reference>
<dbReference type="GO" id="GO:0003678">
    <property type="term" value="F:DNA helicase activity"/>
    <property type="evidence" value="ECO:0007669"/>
    <property type="project" value="UniProtKB-ARBA"/>
</dbReference>
<evidence type="ECO:0000256" key="1">
    <source>
        <dbReference type="ARBA" id="ARBA00022741"/>
    </source>
</evidence>
<dbReference type="HOGENOM" id="CLU_007524_0_4_4"/>
<dbReference type="Pfam" id="PF13245">
    <property type="entry name" value="AAA_19"/>
    <property type="match status" value="1"/>
</dbReference>
<dbReference type="Gene3D" id="3.40.50.300">
    <property type="entry name" value="P-loop containing nucleotide triphosphate hydrolases"/>
    <property type="match status" value="2"/>
</dbReference>
<dbReference type="KEGG" id="gca:Galf_2404"/>
<dbReference type="CDD" id="cd18809">
    <property type="entry name" value="SF1_C_RecD"/>
    <property type="match status" value="1"/>
</dbReference>
<dbReference type="InterPro" id="IPR027417">
    <property type="entry name" value="P-loop_NTPase"/>
</dbReference>
<dbReference type="PANTHER" id="PTHR43788:SF6">
    <property type="entry name" value="DNA HELICASE B"/>
    <property type="match status" value="1"/>
</dbReference>
<evidence type="ECO:0000256" key="2">
    <source>
        <dbReference type="ARBA" id="ARBA00022840"/>
    </source>
</evidence>
<evidence type="ECO:0000259" key="3">
    <source>
        <dbReference type="SMART" id="SM00382"/>
    </source>
</evidence>
<dbReference type="Pfam" id="PF14490">
    <property type="entry name" value="HHH_RecD2"/>
    <property type="match status" value="1"/>
</dbReference>
<dbReference type="OrthoDB" id="9803432at2"/>
<keyword evidence="1" id="KW-0547">Nucleotide-binding</keyword>
<proteinExistence type="predicted"/>
<dbReference type="Proteomes" id="UP000001235">
    <property type="component" value="Chromosome"/>
</dbReference>
<dbReference type="Pfam" id="PF13538">
    <property type="entry name" value="UvrD_C_2"/>
    <property type="match status" value="1"/>
</dbReference>
<dbReference type="InterPro" id="IPR003593">
    <property type="entry name" value="AAA+_ATPase"/>
</dbReference>
<dbReference type="InterPro" id="IPR050534">
    <property type="entry name" value="Coronavir_polyprotein_1ab"/>
</dbReference>
<keyword evidence="2" id="KW-0067">ATP-binding</keyword>
<feature type="domain" description="AAA+ ATPase" evidence="3">
    <location>
        <begin position="366"/>
        <end position="503"/>
    </location>
</feature>
<dbReference type="STRING" id="395494.Galf_2404"/>
<dbReference type="SMART" id="SM00382">
    <property type="entry name" value="AAA"/>
    <property type="match status" value="1"/>
</dbReference>
<gene>
    <name evidence="4" type="ordered locus">Galf_2404</name>
</gene>
<accession>D9SJZ4</accession>
<dbReference type="SUPFAM" id="SSF52540">
    <property type="entry name" value="P-loop containing nucleoside triphosphate hydrolases"/>
    <property type="match status" value="2"/>
</dbReference>
<dbReference type="EMBL" id="CP002159">
    <property type="protein sequence ID" value="ADL56406.1"/>
    <property type="molecule type" value="Genomic_DNA"/>
</dbReference>
<dbReference type="InterPro" id="IPR029493">
    <property type="entry name" value="RecD2-like_HHH"/>
</dbReference>